<keyword evidence="2" id="KW-0812">Transmembrane</keyword>
<evidence type="ECO:0000256" key="2">
    <source>
        <dbReference type="SAM" id="Phobius"/>
    </source>
</evidence>
<feature type="compositionally biased region" description="Basic and acidic residues" evidence="1">
    <location>
        <begin position="28"/>
        <end position="44"/>
    </location>
</feature>
<keyword evidence="4" id="KW-1185">Reference proteome</keyword>
<proteinExistence type="predicted"/>
<feature type="region of interest" description="Disordered" evidence="1">
    <location>
        <begin position="1"/>
        <end position="46"/>
    </location>
</feature>
<evidence type="ECO:0000313" key="3">
    <source>
        <dbReference type="EMBL" id="MCK8481707.1"/>
    </source>
</evidence>
<feature type="transmembrane region" description="Helical" evidence="2">
    <location>
        <begin position="76"/>
        <end position="95"/>
    </location>
</feature>
<evidence type="ECO:0000256" key="1">
    <source>
        <dbReference type="SAM" id="MobiDB-lite"/>
    </source>
</evidence>
<evidence type="ECO:0000313" key="4">
    <source>
        <dbReference type="Proteomes" id="UP001203687"/>
    </source>
</evidence>
<gene>
    <name evidence="3" type="ORF">MUY34_13830</name>
</gene>
<name>A0ABT0HBX7_9FLAO</name>
<keyword evidence="2" id="KW-0472">Membrane</keyword>
<protein>
    <submittedName>
        <fullName evidence="3">Uncharacterized protein</fullName>
    </submittedName>
</protein>
<dbReference type="RefSeq" id="WP_248413555.1">
    <property type="nucleotide sequence ID" value="NZ_JALPQF010000014.1"/>
</dbReference>
<dbReference type="Proteomes" id="UP001203687">
    <property type="component" value="Unassembled WGS sequence"/>
</dbReference>
<dbReference type="EMBL" id="JALPQF010000014">
    <property type="protein sequence ID" value="MCK8481707.1"/>
    <property type="molecule type" value="Genomic_DNA"/>
</dbReference>
<sequence length="99" mass="11546">MGLGAGHLLDMINRMKQNRSQRPSIRSKFKENNREGIYSSDKKSQQPKFKIVQKKELNKIKQRIQERAKSEQRKELIIYGILLICGIIAIIVIIIKLNK</sequence>
<keyword evidence="2" id="KW-1133">Transmembrane helix</keyword>
<reference evidence="3" key="1">
    <citation type="submission" date="2022-04" db="EMBL/GenBank/DDBJ databases">
        <authorList>
            <person name="Ren T."/>
        </authorList>
    </citation>
    <scope>NUCLEOTIDE SEQUENCE</scope>
    <source>
        <strain evidence="3">F63249</strain>
    </source>
</reference>
<organism evidence="3 4">
    <name type="scientific">Psychroserpens algicola</name>
    <dbReference type="NCBI Taxonomy" id="1719034"/>
    <lineage>
        <taxon>Bacteria</taxon>
        <taxon>Pseudomonadati</taxon>
        <taxon>Bacteroidota</taxon>
        <taxon>Flavobacteriia</taxon>
        <taxon>Flavobacteriales</taxon>
        <taxon>Flavobacteriaceae</taxon>
        <taxon>Psychroserpens</taxon>
    </lineage>
</organism>
<accession>A0ABT0HBX7</accession>
<comment type="caution">
    <text evidence="3">The sequence shown here is derived from an EMBL/GenBank/DDBJ whole genome shotgun (WGS) entry which is preliminary data.</text>
</comment>